<evidence type="ECO:0000259" key="12">
    <source>
        <dbReference type="PROSITE" id="PS51371"/>
    </source>
</evidence>
<evidence type="ECO:0000256" key="4">
    <source>
        <dbReference type="ARBA" id="ARBA00022737"/>
    </source>
</evidence>
<feature type="transmembrane region" description="Helical" evidence="11">
    <location>
        <begin position="293"/>
        <end position="313"/>
    </location>
</feature>
<feature type="transmembrane region" description="Helical" evidence="11">
    <location>
        <begin position="180"/>
        <end position="205"/>
    </location>
</feature>
<feature type="domain" description="CBS" evidence="12">
    <location>
        <begin position="443"/>
        <end position="502"/>
    </location>
</feature>
<feature type="transmembrane region" description="Helical" evidence="11">
    <location>
        <begin position="238"/>
        <end position="257"/>
    </location>
</feature>
<evidence type="ECO:0000256" key="10">
    <source>
        <dbReference type="PROSITE-ProRule" id="PRU01193"/>
    </source>
</evidence>
<dbReference type="InterPro" id="IPR044751">
    <property type="entry name" value="Ion_transp-like_CBS"/>
</dbReference>
<feature type="domain" description="CNNM transmembrane" evidence="13">
    <location>
        <begin position="174"/>
        <end position="356"/>
    </location>
</feature>
<dbReference type="InterPro" id="IPR045095">
    <property type="entry name" value="ACDP"/>
</dbReference>
<keyword evidence="6" id="KW-0813">Transport</keyword>
<evidence type="ECO:0000256" key="8">
    <source>
        <dbReference type="ARBA" id="ARBA00023136"/>
    </source>
</evidence>
<reference evidence="15" key="1">
    <citation type="submission" date="2022-11" db="UniProtKB">
        <authorList>
            <consortium name="WormBaseParasite"/>
        </authorList>
    </citation>
    <scope>IDENTIFICATION</scope>
</reference>
<dbReference type="InterPro" id="IPR046342">
    <property type="entry name" value="CBS_dom_sf"/>
</dbReference>
<dbReference type="Gene3D" id="3.10.580.10">
    <property type="entry name" value="CBS-domain"/>
    <property type="match status" value="1"/>
</dbReference>
<accession>A0A915DBC5</accession>
<evidence type="ECO:0000256" key="9">
    <source>
        <dbReference type="PROSITE-ProRule" id="PRU00703"/>
    </source>
</evidence>
<dbReference type="GO" id="GO:0008340">
    <property type="term" value="P:determination of adult lifespan"/>
    <property type="evidence" value="ECO:0007669"/>
    <property type="project" value="UniProtKB-ARBA"/>
</dbReference>
<dbReference type="GO" id="GO:0016323">
    <property type="term" value="C:basolateral plasma membrane"/>
    <property type="evidence" value="ECO:0007669"/>
    <property type="project" value="UniProtKB-SubCell"/>
</dbReference>
<dbReference type="FunFam" id="3.10.580.10:FF:000006">
    <property type="entry name" value="DUF21 and CBS domain protein"/>
    <property type="match status" value="1"/>
</dbReference>
<dbReference type="InterPro" id="IPR000644">
    <property type="entry name" value="CBS_dom"/>
</dbReference>
<evidence type="ECO:0000313" key="14">
    <source>
        <dbReference type="Proteomes" id="UP000887574"/>
    </source>
</evidence>
<sequence>MTLSIPNTCCKLIFFQFFVIIYVGAQAVHYPEYIHPEDLITIKVRPHISGMRVETQLHSNAFHTYDSAGISVVEPETVIRVILFGFWLDKVDIVTFTLDNCLNPVYTISHNDFNSQSEKVIELSVKLEEAENAYRMCLKEKKDDRINPEEDDEDMILIDEMRTWIRATSDPPEHYMPDEIQIAFILFLFVLSALFSGLNLGLMALSPQELTLILKSGSERERRYAKVILPVRRAGNKLLCTILLMNVIINSGISILIEDLTSGLVAFVIASFGIVVFGEIIPQSVCMKKGLQVGAKTIWLTRFFMLITLPLAWPIGKLLDFILGEDLVGIDRNQLLELMKMTTRLSSKNVDLAEDLKIAVGAMEIAEKSVKDVMTPIDDVFMLSDENILDASCVAEIVRRGYTRIPVYSNNDRNQINTLLFVKDLALLNPDDRFSVKTVCDYYKHKLRLIDEDCPLHSMLEEFKLGDYHLAVVKTSFNDEIIGIITLEDIVEEILQSEIIDETDRVIDNKYRAKRKFHKAKNLQKIREVECKYISQSLSKVVLQWLSSNHPIFDDSIIDPRALAHLIRKNVQTVDVSHSSKNFDEAHRSFINKISLYRPGEPSNRFVVILEGQATILFENSGMKFEVGPWECFGNEILHGIEENIQNLRMYRGSTRTLSGDEEQWKSIEFTPEFELVVSNHCKYLQITVAAYINAYKVTSLIRAVKELTANGRKKNGVVHFSANRVSKDGSVQTLDFSREQLIKRFDDESPKQRCLSTVEMPLKRFAL</sequence>
<evidence type="ECO:0000256" key="6">
    <source>
        <dbReference type="ARBA" id="ARBA00023065"/>
    </source>
</evidence>
<dbReference type="GO" id="GO:1905941">
    <property type="term" value="P:positive regulation of gonad development"/>
    <property type="evidence" value="ECO:0007669"/>
    <property type="project" value="UniProtKB-ARBA"/>
</dbReference>
<dbReference type="PROSITE" id="PS51371">
    <property type="entry name" value="CBS"/>
    <property type="match status" value="1"/>
</dbReference>
<dbReference type="Proteomes" id="UP000887574">
    <property type="component" value="Unplaced"/>
</dbReference>
<dbReference type="Pfam" id="PF01595">
    <property type="entry name" value="CNNM"/>
    <property type="match status" value="1"/>
</dbReference>
<dbReference type="GO" id="GO:0040026">
    <property type="term" value="P:positive regulation of vulval development"/>
    <property type="evidence" value="ECO:0007669"/>
    <property type="project" value="UniProtKB-ARBA"/>
</dbReference>
<comment type="subcellular location">
    <subcellularLocation>
        <location evidence="1">Basolateral cell membrane</location>
        <topology evidence="1">Multi-pass membrane protein</topology>
    </subcellularLocation>
</comment>
<evidence type="ECO:0000259" key="13">
    <source>
        <dbReference type="PROSITE" id="PS51846"/>
    </source>
</evidence>
<keyword evidence="8 10" id="KW-0472">Membrane</keyword>
<dbReference type="GO" id="GO:0022857">
    <property type="term" value="F:transmembrane transporter activity"/>
    <property type="evidence" value="ECO:0007669"/>
    <property type="project" value="TreeGrafter"/>
</dbReference>
<keyword evidence="14" id="KW-1185">Reference proteome</keyword>
<dbReference type="AlphaFoldDB" id="A0A915DBC5"/>
<name>A0A915DBC5_9BILA</name>
<keyword evidence="5 10" id="KW-1133">Transmembrane helix</keyword>
<evidence type="ECO:0000256" key="1">
    <source>
        <dbReference type="ARBA" id="ARBA00004554"/>
    </source>
</evidence>
<feature type="transmembrane region" description="Helical" evidence="11">
    <location>
        <begin position="12"/>
        <end position="30"/>
    </location>
</feature>
<comment type="similarity">
    <text evidence="2">Belongs to the ACDP family.</text>
</comment>
<feature type="transmembrane region" description="Helical" evidence="11">
    <location>
        <begin position="263"/>
        <end position="281"/>
    </location>
</feature>
<dbReference type="PANTHER" id="PTHR12064:SF94">
    <property type="entry name" value="UNEXTENDED PROTEIN"/>
    <property type="match status" value="1"/>
</dbReference>
<organism evidence="14 15">
    <name type="scientific">Ditylenchus dipsaci</name>
    <dbReference type="NCBI Taxonomy" id="166011"/>
    <lineage>
        <taxon>Eukaryota</taxon>
        <taxon>Metazoa</taxon>
        <taxon>Ecdysozoa</taxon>
        <taxon>Nematoda</taxon>
        <taxon>Chromadorea</taxon>
        <taxon>Rhabditida</taxon>
        <taxon>Tylenchina</taxon>
        <taxon>Tylenchomorpha</taxon>
        <taxon>Sphaerularioidea</taxon>
        <taxon>Anguinidae</taxon>
        <taxon>Anguininae</taxon>
        <taxon>Ditylenchus</taxon>
    </lineage>
</organism>
<evidence type="ECO:0000256" key="3">
    <source>
        <dbReference type="ARBA" id="ARBA00022692"/>
    </source>
</evidence>
<protein>
    <submittedName>
        <fullName evidence="15">CNNM transmembrane domain-containing protein</fullName>
    </submittedName>
</protein>
<proteinExistence type="inferred from homology"/>
<keyword evidence="3 10" id="KW-0812">Transmembrane</keyword>
<dbReference type="GO" id="GO:0015693">
    <property type="term" value="P:magnesium ion transport"/>
    <property type="evidence" value="ECO:0007669"/>
    <property type="project" value="UniProtKB-ARBA"/>
</dbReference>
<dbReference type="InterPro" id="IPR002550">
    <property type="entry name" value="CNNM"/>
</dbReference>
<evidence type="ECO:0000256" key="7">
    <source>
        <dbReference type="ARBA" id="ARBA00023122"/>
    </source>
</evidence>
<dbReference type="GO" id="GO:0040018">
    <property type="term" value="P:positive regulation of multicellular organism growth"/>
    <property type="evidence" value="ECO:0007669"/>
    <property type="project" value="UniProtKB-ARBA"/>
</dbReference>
<dbReference type="GO" id="GO:0010960">
    <property type="term" value="P:magnesium ion homeostasis"/>
    <property type="evidence" value="ECO:0007669"/>
    <property type="project" value="InterPro"/>
</dbReference>
<dbReference type="GO" id="GO:0032026">
    <property type="term" value="P:response to magnesium ion"/>
    <property type="evidence" value="ECO:0007669"/>
    <property type="project" value="UniProtKB-ARBA"/>
</dbReference>
<dbReference type="Pfam" id="PF00571">
    <property type="entry name" value="CBS"/>
    <property type="match status" value="1"/>
</dbReference>
<dbReference type="PANTHER" id="PTHR12064">
    <property type="entry name" value="METAL TRANSPORTER CNNM"/>
    <property type="match status" value="1"/>
</dbReference>
<evidence type="ECO:0000313" key="15">
    <source>
        <dbReference type="WBParaSite" id="jg17841"/>
    </source>
</evidence>
<evidence type="ECO:0000256" key="2">
    <source>
        <dbReference type="ARBA" id="ARBA00010484"/>
    </source>
</evidence>
<keyword evidence="6" id="KW-0406">Ion transport</keyword>
<evidence type="ECO:0000256" key="11">
    <source>
        <dbReference type="SAM" id="Phobius"/>
    </source>
</evidence>
<dbReference type="CDD" id="cd04590">
    <property type="entry name" value="CBS_pair_CorC_HlyC_assoc"/>
    <property type="match status" value="1"/>
</dbReference>
<dbReference type="Pfam" id="PF25562">
    <property type="entry name" value="CNBH_CNNM2_C"/>
    <property type="match status" value="1"/>
</dbReference>
<dbReference type="SUPFAM" id="SSF54631">
    <property type="entry name" value="CBS-domain pair"/>
    <property type="match status" value="1"/>
</dbReference>
<keyword evidence="7 9" id="KW-0129">CBS domain</keyword>
<keyword evidence="4" id="KW-0677">Repeat</keyword>
<dbReference type="WBParaSite" id="jg17841">
    <property type="protein sequence ID" value="jg17841"/>
    <property type="gene ID" value="jg17841"/>
</dbReference>
<dbReference type="PROSITE" id="PS51846">
    <property type="entry name" value="CNNM"/>
    <property type="match status" value="1"/>
</dbReference>
<evidence type="ECO:0000256" key="5">
    <source>
        <dbReference type="ARBA" id="ARBA00022989"/>
    </source>
</evidence>